<keyword evidence="3" id="KW-1185">Reference proteome</keyword>
<dbReference type="PANTHER" id="PTHR37089">
    <property type="entry name" value="PROTEIN U-RELATED"/>
    <property type="match status" value="1"/>
</dbReference>
<dbReference type="Proteomes" id="UP000002534">
    <property type="component" value="Chromosome"/>
</dbReference>
<reference evidence="3" key="1">
    <citation type="submission" date="2005-10" db="EMBL/GenBank/DDBJ databases">
        <title>Complete sequence of Pelobacter carbinolicus DSM 2380.</title>
        <authorList>
            <person name="Copeland A."/>
            <person name="Lucas S."/>
            <person name="Lapidus A."/>
            <person name="Barry K."/>
            <person name="Detter J.C."/>
            <person name="Glavina T."/>
            <person name="Hammon N."/>
            <person name="Israni S."/>
            <person name="Pitluck S."/>
            <person name="Chertkov O."/>
            <person name="Schmutz J."/>
            <person name="Larimer F."/>
            <person name="Land M."/>
            <person name="Kyrpides N."/>
            <person name="Ivanova N."/>
            <person name="Richardson P."/>
        </authorList>
    </citation>
    <scope>NUCLEOTIDE SEQUENCE [LARGE SCALE GENOMIC DNA]</scope>
    <source>
        <strain evidence="3">DSM 2380 / NBRC 103641 / GraBd1</strain>
    </source>
</reference>
<dbReference type="PANTHER" id="PTHR37089:SF3">
    <property type="entry name" value="EXPORTED PROTEIN"/>
    <property type="match status" value="1"/>
</dbReference>
<dbReference type="KEGG" id="pca:Pcar_2056"/>
<reference evidence="2 3" key="2">
    <citation type="journal article" date="2012" name="BMC Genomics">
        <title>The genome of Pelobacter carbinolicus reveals surprising metabolic capabilities and physiological features.</title>
        <authorList>
            <person name="Aklujkar M."/>
            <person name="Haveman S.A."/>
            <person name="Didonato R.Jr."/>
            <person name="Chertkov O."/>
            <person name="Han C.S."/>
            <person name="Land M.L."/>
            <person name="Brown P."/>
            <person name="Lovley D.R."/>
        </authorList>
    </citation>
    <scope>NUCLEOTIDE SEQUENCE [LARGE SCALE GENOMIC DNA]</scope>
    <source>
        <strain evidence="3">DSM 2380 / NBRC 103641 / GraBd1</strain>
    </source>
</reference>
<feature type="domain" description="Spore coat protein U/FanG" evidence="1">
    <location>
        <begin position="17"/>
        <end position="150"/>
    </location>
</feature>
<protein>
    <submittedName>
        <fullName evidence="2">Sigma-fimbria pilin</fullName>
    </submittedName>
</protein>
<dbReference type="SMART" id="SM00972">
    <property type="entry name" value="SCPU"/>
    <property type="match status" value="1"/>
</dbReference>
<evidence type="ECO:0000313" key="2">
    <source>
        <dbReference type="EMBL" id="ABA89297.2"/>
    </source>
</evidence>
<evidence type="ECO:0000259" key="1">
    <source>
        <dbReference type="Pfam" id="PF05229"/>
    </source>
</evidence>
<dbReference type="OrthoDB" id="582666at2"/>
<name>Q3A2W0_SYNC1</name>
<gene>
    <name evidence="2" type="primary">csuE</name>
    <name evidence="2" type="ordered locus">Pcar_2056</name>
</gene>
<dbReference type="Pfam" id="PF05229">
    <property type="entry name" value="SCPU"/>
    <property type="match status" value="1"/>
</dbReference>
<sequence length="153" mass="16829">MKTLLPVLTIIVLLFAVDAYAFHCEVTTTPVSFGAYDVFSSFSLDTTGRISVSCNNPEKKRMPVTISISRGAANSFSPRQMRRIGGSDRMDYYLFVDASRTAVWGDGTGGSSTYVGMIDRTSPLNVPIYGRIPARQNLRAGSYQDILVVTIDW</sequence>
<dbReference type="HOGENOM" id="CLU_103262_5_0_7"/>
<organism evidence="2 3">
    <name type="scientific">Syntrophotalea carbinolica (strain DSM 2380 / NBRC 103641 / GraBd1)</name>
    <name type="common">Pelobacter carbinolicus</name>
    <dbReference type="NCBI Taxonomy" id="338963"/>
    <lineage>
        <taxon>Bacteria</taxon>
        <taxon>Pseudomonadati</taxon>
        <taxon>Thermodesulfobacteriota</taxon>
        <taxon>Desulfuromonadia</taxon>
        <taxon>Desulfuromonadales</taxon>
        <taxon>Syntrophotaleaceae</taxon>
        <taxon>Syntrophotalea</taxon>
    </lineage>
</organism>
<dbReference type="RefSeq" id="WP_011341808.1">
    <property type="nucleotide sequence ID" value="NC_007498.2"/>
</dbReference>
<proteinExistence type="predicted"/>
<dbReference type="eggNOG" id="COG5430">
    <property type="taxonomic scope" value="Bacteria"/>
</dbReference>
<evidence type="ECO:0000313" key="3">
    <source>
        <dbReference type="Proteomes" id="UP000002534"/>
    </source>
</evidence>
<dbReference type="EMBL" id="CP000142">
    <property type="protein sequence ID" value="ABA89297.2"/>
    <property type="molecule type" value="Genomic_DNA"/>
</dbReference>
<dbReference type="AlphaFoldDB" id="Q3A2W0"/>
<dbReference type="STRING" id="338963.Pcar_2056"/>
<accession>Q3A2W0</accession>
<dbReference type="InterPro" id="IPR053167">
    <property type="entry name" value="Spore_coat_component"/>
</dbReference>
<dbReference type="InterPro" id="IPR007893">
    <property type="entry name" value="Spore_coat_U/FanG"/>
</dbReference>